<sequence>MYSDEPTTPLMDGALSDGSISRNTSSASVQPIQRSTSSLEMRAETAPALHVDSNAQLSHAVKARRRQLRMKLNSIDSEEGDENVRKEINHRVEQDARDAYESLRSQGKLVAATFATQSLGLSLVLSRFAPTPHQLKRKELTPQKTLRRTLSNGDLNDEDDEGRRLVIVEDTFSDRGGGVARALLRPMDELVGVSTSPFADEAPPVEDVDLVVDLTPSAFDALLVKIRDAPRPLTLVFARGRCLAAVRRRPRPLSPQKPHLGPTRRRGHGATPTRPRSPQKQRRAPPPRTWRRFCADASSCLQTVSEALVRGVLACLDAPMRRLRRRRKMTPTNHRAPPRGHRRINSEPLPTHFFAGPEEQNLV</sequence>
<dbReference type="OrthoDB" id="235025at2759"/>
<organism evidence="2 3">
    <name type="scientific">Pelagomonas calceolata</name>
    <dbReference type="NCBI Taxonomy" id="35677"/>
    <lineage>
        <taxon>Eukaryota</taxon>
        <taxon>Sar</taxon>
        <taxon>Stramenopiles</taxon>
        <taxon>Ochrophyta</taxon>
        <taxon>Pelagophyceae</taxon>
        <taxon>Pelagomonadales</taxon>
        <taxon>Pelagomonadaceae</taxon>
        <taxon>Pelagomonas</taxon>
    </lineage>
</organism>
<gene>
    <name evidence="2" type="ORF">PECAL_1P03110</name>
</gene>
<feature type="region of interest" description="Disordered" evidence="1">
    <location>
        <begin position="1"/>
        <end position="43"/>
    </location>
</feature>
<reference evidence="2" key="1">
    <citation type="submission" date="2021-11" db="EMBL/GenBank/DDBJ databases">
        <authorList>
            <consortium name="Genoscope - CEA"/>
            <person name="William W."/>
        </authorList>
    </citation>
    <scope>NUCLEOTIDE SEQUENCE</scope>
</reference>
<comment type="caution">
    <text evidence="2">The sequence shown here is derived from an EMBL/GenBank/DDBJ whole genome shotgun (WGS) entry which is preliminary data.</text>
</comment>
<evidence type="ECO:0000313" key="2">
    <source>
        <dbReference type="EMBL" id="CAH0363967.1"/>
    </source>
</evidence>
<feature type="compositionally biased region" description="Basic residues" evidence="1">
    <location>
        <begin position="277"/>
        <end position="289"/>
    </location>
</feature>
<protein>
    <submittedName>
        <fullName evidence="2">Uncharacterized protein</fullName>
    </submittedName>
</protein>
<accession>A0A8J2WPM6</accession>
<feature type="region of interest" description="Disordered" evidence="1">
    <location>
        <begin position="327"/>
        <end position="363"/>
    </location>
</feature>
<evidence type="ECO:0000313" key="3">
    <source>
        <dbReference type="Proteomes" id="UP000789595"/>
    </source>
</evidence>
<proteinExistence type="predicted"/>
<evidence type="ECO:0000256" key="1">
    <source>
        <dbReference type="SAM" id="MobiDB-lite"/>
    </source>
</evidence>
<keyword evidence="3" id="KW-1185">Reference proteome</keyword>
<dbReference type="Proteomes" id="UP000789595">
    <property type="component" value="Unassembled WGS sequence"/>
</dbReference>
<dbReference type="EMBL" id="CAKKNE010000001">
    <property type="protein sequence ID" value="CAH0363967.1"/>
    <property type="molecule type" value="Genomic_DNA"/>
</dbReference>
<feature type="region of interest" description="Disordered" evidence="1">
    <location>
        <begin position="248"/>
        <end position="289"/>
    </location>
</feature>
<dbReference type="AlphaFoldDB" id="A0A8J2WPM6"/>
<feature type="compositionally biased region" description="Polar residues" evidence="1">
    <location>
        <begin position="18"/>
        <end position="39"/>
    </location>
</feature>
<name>A0A8J2WPM6_9STRA</name>